<reference evidence="4" key="1">
    <citation type="submission" date="2017-03" db="EMBL/GenBank/DDBJ databases">
        <title>Phytopthora megakarya and P. palmivora, two closely related causual agents of cacao black pod achieved similar genome size and gene model numbers by different mechanisms.</title>
        <authorList>
            <person name="Ali S."/>
            <person name="Shao J."/>
            <person name="Larry D.J."/>
            <person name="Kronmiller B."/>
            <person name="Shen D."/>
            <person name="Strem M.D."/>
            <person name="Melnick R.L."/>
            <person name="Guiltinan M.J."/>
            <person name="Tyler B.M."/>
            <person name="Meinhardt L.W."/>
            <person name="Bailey B.A."/>
        </authorList>
    </citation>
    <scope>NUCLEOTIDE SEQUENCE [LARGE SCALE GENOMIC DNA]</scope>
    <source>
        <strain evidence="4">zdho120</strain>
    </source>
</reference>
<dbReference type="Proteomes" id="UP000198211">
    <property type="component" value="Unassembled WGS sequence"/>
</dbReference>
<name>A0A225WSR5_9STRA</name>
<dbReference type="SUPFAM" id="SSF54160">
    <property type="entry name" value="Chromo domain-like"/>
    <property type="match status" value="1"/>
</dbReference>
<dbReference type="PROSITE" id="PS50013">
    <property type="entry name" value="CHROMO_2"/>
    <property type="match status" value="1"/>
</dbReference>
<dbReference type="AlphaFoldDB" id="A0A225WSR5"/>
<keyword evidence="4" id="KW-1185">Reference proteome</keyword>
<feature type="domain" description="Chromo" evidence="2">
    <location>
        <begin position="190"/>
        <end position="238"/>
    </location>
</feature>
<organism evidence="3 4">
    <name type="scientific">Phytophthora megakarya</name>
    <dbReference type="NCBI Taxonomy" id="4795"/>
    <lineage>
        <taxon>Eukaryota</taxon>
        <taxon>Sar</taxon>
        <taxon>Stramenopiles</taxon>
        <taxon>Oomycota</taxon>
        <taxon>Peronosporomycetes</taxon>
        <taxon>Peronosporales</taxon>
        <taxon>Peronosporaceae</taxon>
        <taxon>Phytophthora</taxon>
    </lineage>
</organism>
<dbReference type="InterPro" id="IPR000953">
    <property type="entry name" value="Chromo/chromo_shadow_dom"/>
</dbReference>
<proteinExistence type="predicted"/>
<evidence type="ECO:0000259" key="2">
    <source>
        <dbReference type="PROSITE" id="PS50013"/>
    </source>
</evidence>
<evidence type="ECO:0000313" key="3">
    <source>
        <dbReference type="EMBL" id="OWZ20109.1"/>
    </source>
</evidence>
<comment type="caution">
    <text evidence="3">The sequence shown here is derived from an EMBL/GenBank/DDBJ whole genome shotgun (WGS) entry which is preliminary data.</text>
</comment>
<feature type="compositionally biased region" description="Basic residues" evidence="1">
    <location>
        <begin position="277"/>
        <end position="288"/>
    </location>
</feature>
<dbReference type="EMBL" id="NBNE01000359">
    <property type="protein sequence ID" value="OWZ20109.1"/>
    <property type="molecule type" value="Genomic_DNA"/>
</dbReference>
<accession>A0A225WSR5</accession>
<dbReference type="InterPro" id="IPR016197">
    <property type="entry name" value="Chromo-like_dom_sf"/>
</dbReference>
<dbReference type="CDD" id="cd00024">
    <property type="entry name" value="CD_CSD"/>
    <property type="match status" value="1"/>
</dbReference>
<dbReference type="OrthoDB" id="121899at2759"/>
<sequence length="359" mass="40914">MILEYKIAHRDWVYLVSMVQSSLHHTAVPSLGNRSPVELFTGLPCPTPLREFYLPSTGEFNKVPACDKIDRFLDNLRSSIRSMHKVVEDQRLKQRMLNKKRERGENLVNFTEGDYVLRSRVDEKRSNKLLVPWVGPYRFVRADAHSYLVKHLITGAELDVHAARLKFYEDSSLEVSEERLEHISSQGIVLAIEKFNSHRWNETIRDFEVLWKGLEDIEDSYEPLASLAKDVPILVDQYVAVADQELKAHWQRATTTGETTWQGRMAVVETVKPTDKNRRKPRRRRSRTHPTTNAQVPGRSLPAVAAPQTAGFEFGTDNDQPDASTSRLVEVQANEGSVNGRTRSRTAGANRLVTITSNK</sequence>
<evidence type="ECO:0000256" key="1">
    <source>
        <dbReference type="SAM" id="MobiDB-lite"/>
    </source>
</evidence>
<gene>
    <name evidence="3" type="ORF">PHMEG_0005518</name>
</gene>
<evidence type="ECO:0000313" key="4">
    <source>
        <dbReference type="Proteomes" id="UP000198211"/>
    </source>
</evidence>
<protein>
    <recommendedName>
        <fullName evidence="2">Chromo domain-containing protein</fullName>
    </recommendedName>
</protein>
<feature type="region of interest" description="Disordered" evidence="1">
    <location>
        <begin position="273"/>
        <end position="302"/>
    </location>
</feature>